<reference evidence="1 2" key="1">
    <citation type="journal article" date="2017" name="Front. Microbiol.">
        <title>Comparative Genomic Analysis of the Class Epsilonproteobacteria and Proposed Reclassification to Epsilonbacteraeota (phyl. nov.).</title>
        <authorList>
            <person name="Waite D.W."/>
            <person name="Vanwonterghem I."/>
            <person name="Rinke C."/>
            <person name="Parks D.H."/>
            <person name="Zhang Y."/>
            <person name="Takai K."/>
            <person name="Sievert S.M."/>
            <person name="Simon J."/>
            <person name="Campbell B.J."/>
            <person name="Hanson T.E."/>
            <person name="Woyke T."/>
            <person name="Klotz M.G."/>
            <person name="Hugenholtz P."/>
        </authorList>
    </citation>
    <scope>NUCLEOTIDE SEQUENCE [LARGE SCALE GENOMIC DNA]</scope>
    <source>
        <strain evidence="1">UBA12443</strain>
    </source>
</reference>
<dbReference type="InterPro" id="IPR023126">
    <property type="entry name" value="HP0242-like_sf"/>
</dbReference>
<dbReference type="EMBL" id="DLUI01000122">
    <property type="protein sequence ID" value="DAB37925.1"/>
    <property type="molecule type" value="Genomic_DNA"/>
</dbReference>
<proteinExistence type="predicted"/>
<dbReference type="Pfam" id="PF09442">
    <property type="entry name" value="DUF2018"/>
    <property type="match status" value="1"/>
</dbReference>
<dbReference type="Proteomes" id="UP000228859">
    <property type="component" value="Unassembled WGS sequence"/>
</dbReference>
<name>A0A2D3WDE6_9BACT</name>
<gene>
    <name evidence="1" type="ORF">CFH83_08620</name>
</gene>
<evidence type="ECO:0008006" key="3">
    <source>
        <dbReference type="Google" id="ProtNLM"/>
    </source>
</evidence>
<evidence type="ECO:0000313" key="1">
    <source>
        <dbReference type="EMBL" id="DAB37925.1"/>
    </source>
</evidence>
<dbReference type="RefSeq" id="WP_299803637.1">
    <property type="nucleotide sequence ID" value="NZ_DLUI01000122.1"/>
</dbReference>
<comment type="caution">
    <text evidence="1">The sequence shown here is derived from an EMBL/GenBank/DDBJ whole genome shotgun (WGS) entry which is preliminary data.</text>
</comment>
<evidence type="ECO:0000313" key="2">
    <source>
        <dbReference type="Proteomes" id="UP000228859"/>
    </source>
</evidence>
<protein>
    <recommendedName>
        <fullName evidence="3">DUF2018 domain-containing protein</fullName>
    </recommendedName>
</protein>
<dbReference type="SUPFAM" id="SSF158752">
    <property type="entry name" value="HP0242-like"/>
    <property type="match status" value="1"/>
</dbReference>
<sequence>MSRFDALFEDEDDIFSGSPQSKYWDIAKQVNEDTYRYDFDEILTKIAVMEKMLMQQHGEEDLDKIVNRYAIMNPDEIEEHKKSLYMEYAGRLIYKLSD</sequence>
<organism evidence="1 2">
    <name type="scientific">Sulfuricurvum kujiense</name>
    <dbReference type="NCBI Taxonomy" id="148813"/>
    <lineage>
        <taxon>Bacteria</taxon>
        <taxon>Pseudomonadati</taxon>
        <taxon>Campylobacterota</taxon>
        <taxon>Epsilonproteobacteria</taxon>
        <taxon>Campylobacterales</taxon>
        <taxon>Sulfurimonadaceae</taxon>
        <taxon>Sulfuricurvum</taxon>
    </lineage>
</organism>
<dbReference type="AlphaFoldDB" id="A0A2D3WDE6"/>
<accession>A0A2D3WDE6</accession>
<dbReference type="Gene3D" id="1.10.3350.10">
    <property type="entry name" value="HP0242-like domain"/>
    <property type="match status" value="1"/>
</dbReference>
<dbReference type="InterPro" id="IPR018563">
    <property type="entry name" value="DUF2018"/>
</dbReference>